<evidence type="ECO:0000313" key="2">
    <source>
        <dbReference type="Proteomes" id="UP000010475"/>
    </source>
</evidence>
<evidence type="ECO:0000313" key="1">
    <source>
        <dbReference type="EMBL" id="AFZ26694.1"/>
    </source>
</evidence>
<accession>K9X3M9</accession>
<name>K9X3M9_9NOST</name>
<sequence length="233" mass="26974">MSQLFNEIFLETATCGFKEETGSWEMDIVLPEELSPSCLNNFTCTMIRYFLIAFHQLCKPIEIRYESTSFSSNSQIQEFKEGLVSPSSKNSHEQLVKDMLSALGNAENSYFTHLFLDCDLQVFIPDIKGILHQVWVPQSGMFYLGYVLEDNEMGLLVPTEGSISFFTSIDVWVEKTLDSSVRWRSNYACAIQNQPLLKEALEKWENLVGKPIIEWNSRYYRDQIFKYGFKSNE</sequence>
<dbReference type="HOGENOM" id="CLU_1188371_0_0_3"/>
<proteinExistence type="predicted"/>
<organism evidence="1 2">
    <name type="scientific">Cylindrospermum stagnale PCC 7417</name>
    <dbReference type="NCBI Taxonomy" id="56107"/>
    <lineage>
        <taxon>Bacteria</taxon>
        <taxon>Bacillati</taxon>
        <taxon>Cyanobacteriota</taxon>
        <taxon>Cyanophyceae</taxon>
        <taxon>Nostocales</taxon>
        <taxon>Nostocaceae</taxon>
        <taxon>Cylindrospermum</taxon>
    </lineage>
</organism>
<dbReference type="KEGG" id="csg:Cylst_4624"/>
<dbReference type="AlphaFoldDB" id="K9X3M9"/>
<reference evidence="1 2" key="1">
    <citation type="submission" date="2012-06" db="EMBL/GenBank/DDBJ databases">
        <title>Finished chromosome of genome of Cylindrospermum stagnale PCC 7417.</title>
        <authorList>
            <consortium name="US DOE Joint Genome Institute"/>
            <person name="Gugger M."/>
            <person name="Coursin T."/>
            <person name="Rippka R."/>
            <person name="Tandeau De Marsac N."/>
            <person name="Huntemann M."/>
            <person name="Wei C.-L."/>
            <person name="Han J."/>
            <person name="Detter J.C."/>
            <person name="Han C."/>
            <person name="Tapia R."/>
            <person name="Chen A."/>
            <person name="Kyrpides N."/>
            <person name="Mavromatis K."/>
            <person name="Markowitz V."/>
            <person name="Szeto E."/>
            <person name="Ivanova N."/>
            <person name="Pagani I."/>
            <person name="Pati A."/>
            <person name="Goodwin L."/>
            <person name="Nordberg H.P."/>
            <person name="Cantor M.N."/>
            <person name="Hua S.X."/>
            <person name="Woyke T."/>
            <person name="Kerfeld C.A."/>
        </authorList>
    </citation>
    <scope>NUCLEOTIDE SEQUENCE [LARGE SCALE GENOMIC DNA]</scope>
    <source>
        <strain evidence="1 2">PCC 7417</strain>
    </source>
</reference>
<dbReference type="RefSeq" id="WP_015209932.1">
    <property type="nucleotide sequence ID" value="NC_019757.1"/>
</dbReference>
<keyword evidence="2" id="KW-1185">Reference proteome</keyword>
<dbReference type="OrthoDB" id="512654at2"/>
<dbReference type="STRING" id="56107.Cylst_4624"/>
<gene>
    <name evidence="1" type="ORF">Cylst_4624</name>
</gene>
<dbReference type="EMBL" id="CP003642">
    <property type="protein sequence ID" value="AFZ26694.1"/>
    <property type="molecule type" value="Genomic_DNA"/>
</dbReference>
<protein>
    <submittedName>
        <fullName evidence="1">Uncharacterized protein</fullName>
    </submittedName>
</protein>
<dbReference type="Proteomes" id="UP000010475">
    <property type="component" value="Chromosome"/>
</dbReference>